<dbReference type="CDD" id="cd04301">
    <property type="entry name" value="NAT_SF"/>
    <property type="match status" value="1"/>
</dbReference>
<dbReference type="RefSeq" id="XP_056760440.1">
    <property type="nucleotide sequence ID" value="XM_056915686.1"/>
</dbReference>
<dbReference type="InterPro" id="IPR051531">
    <property type="entry name" value="N-acetyltransferase"/>
</dbReference>
<dbReference type="Pfam" id="PF13302">
    <property type="entry name" value="Acetyltransf_3"/>
    <property type="match status" value="1"/>
</dbReference>
<evidence type="ECO:0000259" key="1">
    <source>
        <dbReference type="PROSITE" id="PS51186"/>
    </source>
</evidence>
<reference evidence="2" key="1">
    <citation type="submission" date="2022-12" db="EMBL/GenBank/DDBJ databases">
        <authorList>
            <person name="Petersen C."/>
        </authorList>
    </citation>
    <scope>NUCLEOTIDE SEQUENCE</scope>
    <source>
        <strain evidence="2">IBT 16125</strain>
    </source>
</reference>
<protein>
    <recommendedName>
        <fullName evidence="1">N-acetyltransferase domain-containing protein</fullName>
    </recommendedName>
</protein>
<dbReference type="PROSITE" id="PS51186">
    <property type="entry name" value="GNAT"/>
    <property type="match status" value="1"/>
</dbReference>
<evidence type="ECO:0000313" key="3">
    <source>
        <dbReference type="Proteomes" id="UP001213681"/>
    </source>
</evidence>
<dbReference type="Proteomes" id="UP001213681">
    <property type="component" value="Unassembled WGS sequence"/>
</dbReference>
<reference evidence="2" key="2">
    <citation type="journal article" date="2023" name="IMA Fungus">
        <title>Comparative genomic study of the Penicillium genus elucidates a diverse pangenome and 15 lateral gene transfer events.</title>
        <authorList>
            <person name="Petersen C."/>
            <person name="Sorensen T."/>
            <person name="Nielsen M.R."/>
            <person name="Sondergaard T.E."/>
            <person name="Sorensen J.L."/>
            <person name="Fitzpatrick D.A."/>
            <person name="Frisvad J.C."/>
            <person name="Nielsen K.L."/>
        </authorList>
    </citation>
    <scope>NUCLEOTIDE SEQUENCE</scope>
    <source>
        <strain evidence="2">IBT 16125</strain>
    </source>
</reference>
<comment type="caution">
    <text evidence="2">The sequence shown here is derived from an EMBL/GenBank/DDBJ whole genome shotgun (WGS) entry which is preliminary data.</text>
</comment>
<dbReference type="GeneID" id="81605929"/>
<sequence>MAESGSSNAPNYFLTTTRVGFRLWTENDIGLASALWGDPEVSRFIDSRGVLNVAEVKQKLNAELQSQAEYGIQYWPIFLKENGEHVGCCGVRPKDISNGVMEFGVHLRRDYWGSGLAAEAGRAAIDYAFAHLHATELFAGHNPQNKASRHLLQKLGFVYIGDEFYPPTGLLHPSYTLRRLTVTT</sequence>
<dbReference type="PANTHER" id="PTHR43792">
    <property type="entry name" value="GNAT FAMILY, PUTATIVE (AFU_ORTHOLOGUE AFUA_3G00765)-RELATED-RELATED"/>
    <property type="match status" value="1"/>
</dbReference>
<organism evidence="2 3">
    <name type="scientific">Penicillium daleae</name>
    <dbReference type="NCBI Taxonomy" id="63821"/>
    <lineage>
        <taxon>Eukaryota</taxon>
        <taxon>Fungi</taxon>
        <taxon>Dikarya</taxon>
        <taxon>Ascomycota</taxon>
        <taxon>Pezizomycotina</taxon>
        <taxon>Eurotiomycetes</taxon>
        <taxon>Eurotiomycetidae</taxon>
        <taxon>Eurotiales</taxon>
        <taxon>Aspergillaceae</taxon>
        <taxon>Penicillium</taxon>
    </lineage>
</organism>
<gene>
    <name evidence="2" type="ORF">N7458_012304</name>
</gene>
<dbReference type="Gene3D" id="3.40.630.30">
    <property type="match status" value="1"/>
</dbReference>
<dbReference type="EMBL" id="JAPVEA010000009">
    <property type="protein sequence ID" value="KAJ5433148.1"/>
    <property type="molecule type" value="Genomic_DNA"/>
</dbReference>
<dbReference type="InterPro" id="IPR000182">
    <property type="entry name" value="GNAT_dom"/>
</dbReference>
<dbReference type="PANTHER" id="PTHR43792:SF1">
    <property type="entry name" value="N-ACETYLTRANSFERASE DOMAIN-CONTAINING PROTEIN"/>
    <property type="match status" value="1"/>
</dbReference>
<accession>A0AAD6BV66</accession>
<name>A0AAD6BV66_9EURO</name>
<dbReference type="SUPFAM" id="SSF55729">
    <property type="entry name" value="Acyl-CoA N-acyltransferases (Nat)"/>
    <property type="match status" value="1"/>
</dbReference>
<feature type="domain" description="N-acetyltransferase" evidence="1">
    <location>
        <begin position="19"/>
        <end position="178"/>
    </location>
</feature>
<dbReference type="GO" id="GO:0016747">
    <property type="term" value="F:acyltransferase activity, transferring groups other than amino-acyl groups"/>
    <property type="evidence" value="ECO:0007669"/>
    <property type="project" value="InterPro"/>
</dbReference>
<dbReference type="AlphaFoldDB" id="A0AAD6BV66"/>
<proteinExistence type="predicted"/>
<evidence type="ECO:0000313" key="2">
    <source>
        <dbReference type="EMBL" id="KAJ5433148.1"/>
    </source>
</evidence>
<dbReference type="InterPro" id="IPR016181">
    <property type="entry name" value="Acyl_CoA_acyltransferase"/>
</dbReference>
<keyword evidence="3" id="KW-1185">Reference proteome</keyword>